<dbReference type="PANTHER" id="PTHR46244">
    <property type="entry name" value="PHOSPHOENOLPYRUVATE-PROTEIN PHOSPHOTRANSFERASE"/>
    <property type="match status" value="1"/>
</dbReference>
<dbReference type="Gene3D" id="3.50.30.10">
    <property type="entry name" value="Phosphohistidine domain"/>
    <property type="match status" value="1"/>
</dbReference>
<dbReference type="NCBIfam" id="TIGR01417">
    <property type="entry name" value="PTS_I_fam"/>
    <property type="match status" value="1"/>
</dbReference>
<dbReference type="InterPro" id="IPR015813">
    <property type="entry name" value="Pyrv/PenolPyrv_kinase-like_dom"/>
</dbReference>
<comment type="subcellular location">
    <subcellularLocation>
        <location evidence="4 17">Cytoplasm</location>
    </subcellularLocation>
</comment>
<feature type="domain" description="PEP-utilising enzyme mobile" evidence="18">
    <location>
        <begin position="150"/>
        <end position="222"/>
    </location>
</feature>
<evidence type="ECO:0000256" key="2">
    <source>
        <dbReference type="ARBA" id="ARBA00001946"/>
    </source>
</evidence>
<dbReference type="InterPro" id="IPR000121">
    <property type="entry name" value="PEP_util_C"/>
</dbReference>
<evidence type="ECO:0000256" key="17">
    <source>
        <dbReference type="PIRNR" id="PIRNR000732"/>
    </source>
</evidence>
<reference evidence="21 22" key="1">
    <citation type="journal article" date="2021" name="Sci. Rep.">
        <title>The distribution of antibiotic resistance genes in chicken gut microbiota commensals.</title>
        <authorList>
            <person name="Juricova H."/>
            <person name="Matiasovicova J."/>
            <person name="Kubasova T."/>
            <person name="Cejkova D."/>
            <person name="Rychlik I."/>
        </authorList>
    </citation>
    <scope>NUCLEOTIDE SEQUENCE [LARGE SCALE GENOMIC DNA]</scope>
    <source>
        <strain evidence="21 22">An810</strain>
    </source>
</reference>
<evidence type="ECO:0000256" key="8">
    <source>
        <dbReference type="ARBA" id="ARBA00022448"/>
    </source>
</evidence>
<evidence type="ECO:0000256" key="1">
    <source>
        <dbReference type="ARBA" id="ARBA00000683"/>
    </source>
</evidence>
<evidence type="ECO:0000256" key="12">
    <source>
        <dbReference type="ARBA" id="ARBA00022683"/>
    </source>
</evidence>
<dbReference type="InterPro" id="IPR023151">
    <property type="entry name" value="PEP_util_CS"/>
</dbReference>
<keyword evidence="8 17" id="KW-0813">Transport</keyword>
<dbReference type="InterPro" id="IPR036618">
    <property type="entry name" value="PtsI_HPr-bd_sf"/>
</dbReference>
<comment type="caution">
    <text evidence="21">The sequence shown here is derived from an EMBL/GenBank/DDBJ whole genome shotgun (WGS) entry which is preliminary data.</text>
</comment>
<evidence type="ECO:0000256" key="10">
    <source>
        <dbReference type="ARBA" id="ARBA00022597"/>
    </source>
</evidence>
<keyword evidence="10 17" id="KW-0762">Sugar transport</keyword>
<keyword evidence="14 17" id="KW-0418">Kinase</keyword>
<dbReference type="PANTHER" id="PTHR46244:SF3">
    <property type="entry name" value="PHOSPHOENOLPYRUVATE-PROTEIN PHOSPHOTRANSFERASE"/>
    <property type="match status" value="1"/>
</dbReference>
<keyword evidence="13 17" id="KW-0479">Metal-binding</keyword>
<dbReference type="Pfam" id="PF05524">
    <property type="entry name" value="PEP-utilisers_N"/>
    <property type="match status" value="1"/>
</dbReference>
<dbReference type="Pfam" id="PF00391">
    <property type="entry name" value="PEP-utilizers"/>
    <property type="match status" value="1"/>
</dbReference>
<accession>A0ABS2EQU1</accession>
<dbReference type="InterPro" id="IPR024692">
    <property type="entry name" value="PTS_EI"/>
</dbReference>
<dbReference type="EMBL" id="JACJJQ010000037">
    <property type="protein sequence ID" value="MBM6754590.1"/>
    <property type="molecule type" value="Genomic_DNA"/>
</dbReference>
<dbReference type="InterPro" id="IPR008279">
    <property type="entry name" value="PEP-util_enz_mobile_dom"/>
</dbReference>
<evidence type="ECO:0000313" key="22">
    <source>
        <dbReference type="Proteomes" id="UP000776629"/>
    </source>
</evidence>
<keyword evidence="9 17" id="KW-0963">Cytoplasm</keyword>
<dbReference type="SUPFAM" id="SSF52009">
    <property type="entry name" value="Phosphohistidine domain"/>
    <property type="match status" value="1"/>
</dbReference>
<evidence type="ECO:0000313" key="21">
    <source>
        <dbReference type="EMBL" id="MBM6754590.1"/>
    </source>
</evidence>
<dbReference type="GO" id="GO:0008965">
    <property type="term" value="F:phosphoenolpyruvate-protein phosphotransferase activity"/>
    <property type="evidence" value="ECO:0007669"/>
    <property type="project" value="UniProtKB-EC"/>
</dbReference>
<dbReference type="PRINTS" id="PR01736">
    <property type="entry name" value="PHPHTRNFRASE"/>
</dbReference>
<dbReference type="SUPFAM" id="SSF47831">
    <property type="entry name" value="Enzyme I of the PEP:sugar phosphotransferase system HPr-binding (sub)domain"/>
    <property type="match status" value="1"/>
</dbReference>
<keyword evidence="22" id="KW-1185">Reference proteome</keyword>
<dbReference type="InterPro" id="IPR050499">
    <property type="entry name" value="PEP-utilizing_PTS_enzyme"/>
</dbReference>
<dbReference type="Gene3D" id="3.20.20.60">
    <property type="entry name" value="Phosphoenolpyruvate-binding domains"/>
    <property type="match status" value="1"/>
</dbReference>
<keyword evidence="15 17" id="KW-0460">Magnesium</keyword>
<dbReference type="SUPFAM" id="SSF51621">
    <property type="entry name" value="Phosphoenolpyruvate/pyruvate domain"/>
    <property type="match status" value="1"/>
</dbReference>
<proteinExistence type="inferred from homology"/>
<dbReference type="InterPro" id="IPR008731">
    <property type="entry name" value="PTS_EIN"/>
</dbReference>
<feature type="domain" description="PEP-utilising enzyme C-terminal" evidence="19">
    <location>
        <begin position="250"/>
        <end position="534"/>
    </location>
</feature>
<dbReference type="InterPro" id="IPR040442">
    <property type="entry name" value="Pyrv_kinase-like_dom_sf"/>
</dbReference>
<evidence type="ECO:0000256" key="7">
    <source>
        <dbReference type="ARBA" id="ARBA00016544"/>
    </source>
</evidence>
<evidence type="ECO:0000256" key="13">
    <source>
        <dbReference type="ARBA" id="ARBA00022723"/>
    </source>
</evidence>
<evidence type="ECO:0000259" key="20">
    <source>
        <dbReference type="Pfam" id="PF05524"/>
    </source>
</evidence>
<dbReference type="Pfam" id="PF02896">
    <property type="entry name" value="PEP-utilizers_C"/>
    <property type="match status" value="1"/>
</dbReference>
<evidence type="ECO:0000256" key="11">
    <source>
        <dbReference type="ARBA" id="ARBA00022679"/>
    </source>
</evidence>
<dbReference type="PROSITE" id="PS00742">
    <property type="entry name" value="PEP_ENZYMES_2"/>
    <property type="match status" value="1"/>
</dbReference>
<comment type="cofactor">
    <cofactor evidence="2 17">
        <name>Mg(2+)</name>
        <dbReference type="ChEBI" id="CHEBI:18420"/>
    </cofactor>
</comment>
<dbReference type="Proteomes" id="UP000776629">
    <property type="component" value="Unassembled WGS sequence"/>
</dbReference>
<keyword evidence="12 17" id="KW-0598">Phosphotransferase system</keyword>
<evidence type="ECO:0000256" key="4">
    <source>
        <dbReference type="ARBA" id="ARBA00004496"/>
    </source>
</evidence>
<keyword evidence="11 17" id="KW-0808">Transferase</keyword>
<comment type="catalytic activity">
    <reaction evidence="1 17">
        <text>L-histidyl-[protein] + phosphoenolpyruvate = N(pros)-phospho-L-histidyl-[protein] + pyruvate</text>
        <dbReference type="Rhea" id="RHEA:23880"/>
        <dbReference type="Rhea" id="RHEA-COMP:9745"/>
        <dbReference type="Rhea" id="RHEA-COMP:9746"/>
        <dbReference type="ChEBI" id="CHEBI:15361"/>
        <dbReference type="ChEBI" id="CHEBI:29979"/>
        <dbReference type="ChEBI" id="CHEBI:58702"/>
        <dbReference type="ChEBI" id="CHEBI:64837"/>
        <dbReference type="EC" id="2.7.3.9"/>
    </reaction>
</comment>
<dbReference type="EC" id="2.7.3.9" evidence="6 17"/>
<evidence type="ECO:0000256" key="5">
    <source>
        <dbReference type="ARBA" id="ARBA00007837"/>
    </source>
</evidence>
<dbReference type="RefSeq" id="WP_204776860.1">
    <property type="nucleotide sequence ID" value="NZ_JACJJQ010000037.1"/>
</dbReference>
<name>A0ABS2EQU1_9LACO</name>
<evidence type="ECO:0000256" key="6">
    <source>
        <dbReference type="ARBA" id="ARBA00012232"/>
    </source>
</evidence>
<protein>
    <recommendedName>
        <fullName evidence="7 17">Phosphoenolpyruvate-protein phosphotransferase</fullName>
        <ecNumber evidence="6 17">2.7.3.9</ecNumber>
    </recommendedName>
    <alternativeName>
        <fullName evidence="16 17">Phosphotransferase system, enzyme I</fullName>
    </alternativeName>
</protein>
<evidence type="ECO:0000256" key="9">
    <source>
        <dbReference type="ARBA" id="ARBA00022490"/>
    </source>
</evidence>
<dbReference type="PIRSF" id="PIRSF000732">
    <property type="entry name" value="PTS_enzyme_I"/>
    <property type="match status" value="1"/>
</dbReference>
<dbReference type="InterPro" id="IPR036637">
    <property type="entry name" value="Phosphohistidine_dom_sf"/>
</dbReference>
<evidence type="ECO:0000256" key="3">
    <source>
        <dbReference type="ARBA" id="ARBA00002728"/>
    </source>
</evidence>
<evidence type="ECO:0000256" key="15">
    <source>
        <dbReference type="ARBA" id="ARBA00022842"/>
    </source>
</evidence>
<comment type="similarity">
    <text evidence="5 17">Belongs to the PEP-utilizing enzyme family.</text>
</comment>
<feature type="domain" description="Phosphotransferase system enzyme I N-terminal" evidence="20">
    <location>
        <begin position="6"/>
        <end position="118"/>
    </location>
</feature>
<evidence type="ECO:0000259" key="18">
    <source>
        <dbReference type="Pfam" id="PF00391"/>
    </source>
</evidence>
<evidence type="ECO:0000256" key="16">
    <source>
        <dbReference type="ARBA" id="ARBA00033235"/>
    </source>
</evidence>
<organism evidence="21 22">
    <name type="scientific">Limosilactobacillus alvi</name>
    <dbReference type="NCBI Taxonomy" id="990412"/>
    <lineage>
        <taxon>Bacteria</taxon>
        <taxon>Bacillati</taxon>
        <taxon>Bacillota</taxon>
        <taxon>Bacilli</taxon>
        <taxon>Lactobacillales</taxon>
        <taxon>Lactobacillaceae</taxon>
        <taxon>Limosilactobacillus</taxon>
    </lineage>
</organism>
<dbReference type="InterPro" id="IPR006318">
    <property type="entry name" value="PTS_EI-like"/>
</dbReference>
<evidence type="ECO:0000259" key="19">
    <source>
        <dbReference type="Pfam" id="PF02896"/>
    </source>
</evidence>
<sequence>MAKLLNGIAASGGIVIAPVHLLSYGKPPVKDQKTTDVNHEVERLHDSFRITATELEQIIQQATRNYGKQIKGPLEQQLVILRDWEFPALIGRLIVSQKVTAISAIENGLATTLARIDQTTRTGHRQAIAYQDVAQRLITHLQPQKNEQLDHRAIVVSHEVSPSLVASFNPQLVAGVITDNGGATAHSALLTAELGIPAVVGTKAATQIAKEDMVAIIDGEHGKVIFQPTPQEIDHYQQLAAQYQQQQQSLGAYRDLATVTADGNRVHVAANIALPDELNQLIKSGAEGIGLYRSEFLFLNVDHRVTEDEQVANYKAALLAMPHDRVVIRVQDLGADKQPRFGQERNVKLFSQRGLRWLLKQEPILRTQLRALLRASVYGHLGIMFPFVTTIDEFQRALAILDQERRLLEEQGHAVANNVEVGMMIETPAAVLMADQFAKYADFFSIGSNDLVQYLFAEDRTDSSNQHYVALNPAVLRAIKQVIQAAHAEGKWISLCGEMATLKLAQPLVLAMGIDEFSLPLPAILPLKQRLQNLSVRQLQPLVKQVLMMENDDEVAEVVNKWLRRHQKK</sequence>
<comment type="function">
    <text evidence="3 17">General (non sugar-specific) component of the phosphoenolpyruvate-dependent sugar phosphotransferase system (sugar PTS). This major carbohydrate active-transport system catalyzes the phosphorylation of incoming sugar substrates concomitantly with their translocation across the cell membrane. Enzyme I transfers the phosphoryl group from phosphoenolpyruvate (PEP) to the phosphoryl carrier protein (HPr).</text>
</comment>
<evidence type="ECO:0000256" key="14">
    <source>
        <dbReference type="ARBA" id="ARBA00022777"/>
    </source>
</evidence>
<gene>
    <name evidence="21" type="primary">ptsP</name>
    <name evidence="21" type="ORF">H5993_07445</name>
</gene>
<dbReference type="Gene3D" id="1.10.274.10">
    <property type="entry name" value="PtsI, HPr-binding domain"/>
    <property type="match status" value="1"/>
</dbReference>